<dbReference type="HOGENOM" id="CLU_001650_5_0_1"/>
<dbReference type="GO" id="GO:0003887">
    <property type="term" value="F:DNA-directed DNA polymerase activity"/>
    <property type="evidence" value="ECO:0007669"/>
    <property type="project" value="UniProtKB-KW"/>
</dbReference>
<evidence type="ECO:0000256" key="23">
    <source>
        <dbReference type="SAM" id="MobiDB-lite"/>
    </source>
</evidence>
<dbReference type="GO" id="GO:0003723">
    <property type="term" value="F:RNA binding"/>
    <property type="evidence" value="ECO:0007669"/>
    <property type="project" value="UniProtKB-KW"/>
</dbReference>
<keyword evidence="18" id="KW-0917">Virion maturation</keyword>
<keyword evidence="10" id="KW-0255">Endonuclease</keyword>
<evidence type="ECO:0000313" key="26">
    <source>
        <dbReference type="Proteomes" id="UP000053989"/>
    </source>
</evidence>
<keyword evidence="3" id="KW-1188">Viral release from host cell</keyword>
<dbReference type="CDD" id="cd09272">
    <property type="entry name" value="RNase_HI_RT_Ty1"/>
    <property type="match status" value="1"/>
</dbReference>
<keyword evidence="12" id="KW-0067">ATP-binding</keyword>
<evidence type="ECO:0000256" key="3">
    <source>
        <dbReference type="ARBA" id="ARBA00022612"/>
    </source>
</evidence>
<evidence type="ECO:0000256" key="9">
    <source>
        <dbReference type="ARBA" id="ARBA00022750"/>
    </source>
</evidence>
<dbReference type="GO" id="GO:0046872">
    <property type="term" value="F:metal ion binding"/>
    <property type="evidence" value="ECO:0007669"/>
    <property type="project" value="UniProtKB-KW"/>
</dbReference>
<comment type="catalytic activity">
    <reaction evidence="21">
        <text>DNA(n) + a 2'-deoxyribonucleoside 5'-triphosphate = DNA(n+1) + diphosphate</text>
        <dbReference type="Rhea" id="RHEA:22508"/>
        <dbReference type="Rhea" id="RHEA-COMP:17339"/>
        <dbReference type="Rhea" id="RHEA-COMP:17340"/>
        <dbReference type="ChEBI" id="CHEBI:33019"/>
        <dbReference type="ChEBI" id="CHEBI:61560"/>
        <dbReference type="ChEBI" id="CHEBI:173112"/>
        <dbReference type="EC" id="2.7.7.49"/>
    </reaction>
</comment>
<dbReference type="AlphaFoldDB" id="A0A0C3DBP3"/>
<evidence type="ECO:0000256" key="18">
    <source>
        <dbReference type="ARBA" id="ARBA00023113"/>
    </source>
</evidence>
<evidence type="ECO:0000256" key="22">
    <source>
        <dbReference type="ARBA" id="ARBA00049244"/>
    </source>
</evidence>
<dbReference type="GO" id="GO:0005524">
    <property type="term" value="F:ATP binding"/>
    <property type="evidence" value="ECO:0007669"/>
    <property type="project" value="UniProtKB-KW"/>
</dbReference>
<protein>
    <recommendedName>
        <fullName evidence="24">Integrase catalytic domain-containing protein</fullName>
    </recommendedName>
</protein>
<name>A0A0C3DBP3_9AGAM</name>
<dbReference type="Pfam" id="PF00665">
    <property type="entry name" value="rve"/>
    <property type="match status" value="1"/>
</dbReference>
<evidence type="ECO:0000256" key="15">
    <source>
        <dbReference type="ARBA" id="ARBA00022908"/>
    </source>
</evidence>
<reference evidence="26" key="2">
    <citation type="submission" date="2015-01" db="EMBL/GenBank/DDBJ databases">
        <title>Evolutionary Origins and Diversification of the Mycorrhizal Mutualists.</title>
        <authorList>
            <consortium name="DOE Joint Genome Institute"/>
            <consortium name="Mycorrhizal Genomics Consortium"/>
            <person name="Kohler A."/>
            <person name="Kuo A."/>
            <person name="Nagy L.G."/>
            <person name="Floudas D."/>
            <person name="Copeland A."/>
            <person name="Barry K.W."/>
            <person name="Cichocki N."/>
            <person name="Veneault-Fourrey C."/>
            <person name="LaButti K."/>
            <person name="Lindquist E.A."/>
            <person name="Lipzen A."/>
            <person name="Lundell T."/>
            <person name="Morin E."/>
            <person name="Murat C."/>
            <person name="Riley R."/>
            <person name="Ohm R."/>
            <person name="Sun H."/>
            <person name="Tunlid A."/>
            <person name="Henrissat B."/>
            <person name="Grigoriev I.V."/>
            <person name="Hibbett D.S."/>
            <person name="Martin F."/>
        </authorList>
    </citation>
    <scope>NUCLEOTIDE SEQUENCE [LARGE SCALE GENOMIC DNA]</scope>
    <source>
        <strain evidence="26">Foug A</strain>
    </source>
</reference>
<dbReference type="InterPro" id="IPR013103">
    <property type="entry name" value="RVT_2"/>
</dbReference>
<keyword evidence="5" id="KW-0548">Nucleotidyltransferase</keyword>
<comment type="function">
    <text evidence="1">The aspartyl protease (PR) mediates the proteolytic cleavages of the Gag and Gag-Pol polyproteins after assembly of the VLP.</text>
</comment>
<organism evidence="25 26">
    <name type="scientific">Scleroderma citrinum Foug A</name>
    <dbReference type="NCBI Taxonomy" id="1036808"/>
    <lineage>
        <taxon>Eukaryota</taxon>
        <taxon>Fungi</taxon>
        <taxon>Dikarya</taxon>
        <taxon>Basidiomycota</taxon>
        <taxon>Agaricomycotina</taxon>
        <taxon>Agaricomycetes</taxon>
        <taxon>Agaricomycetidae</taxon>
        <taxon>Boletales</taxon>
        <taxon>Sclerodermatineae</taxon>
        <taxon>Sclerodermataceae</taxon>
        <taxon>Scleroderma</taxon>
    </lineage>
</organism>
<evidence type="ECO:0000256" key="14">
    <source>
        <dbReference type="ARBA" id="ARBA00022884"/>
    </source>
</evidence>
<keyword evidence="19" id="KW-0233">DNA recombination</keyword>
<keyword evidence="7" id="KW-0479">Metal-binding</keyword>
<dbReference type="InterPro" id="IPR001584">
    <property type="entry name" value="Integrase_cat-core"/>
</dbReference>
<keyword evidence="4" id="KW-0645">Protease</keyword>
<keyword evidence="17" id="KW-0239">DNA-directed DNA polymerase</keyword>
<dbReference type="GO" id="GO:0006310">
    <property type="term" value="P:DNA recombination"/>
    <property type="evidence" value="ECO:0007669"/>
    <property type="project" value="UniProtKB-KW"/>
</dbReference>
<evidence type="ECO:0000256" key="16">
    <source>
        <dbReference type="ARBA" id="ARBA00022918"/>
    </source>
</evidence>
<sequence length="1057" mass="118240">DCGTSAHMFCNQGYFRSYTAGEGNETISIGDARDVPVAGTGSVELRCRLPNGIRTVVLHGVLHIPRLAANLVSLGTLQRAGAKHHSHKEGIIVKLGADELFHASFPTSTATLYHIKLADCEAAFTVVASGSMRVWHRRLGHLHLDAIRAMARKKLVSGLDITSPKDYDHVCEGCVLGKSHCLPFPKVSNTVYSKMELVVMDITGPMSVETWTGRAYAMVVIEASCRFGVGWLLEKKEEVASTLKDVVAMLERQSGLKLKRMWSDNGTEFVNLVIESFCRRNGILHETTVPYAPEQNGITERSIKTYFEMVRCMLHSAKMDLRYWGEAFMYAVHIRNVSPTSALRDTVPIHAWSGCKPDISYLRIFGSTAYANIPKKVRGGKLEATSIKCRLLGWWADETKGYRLEETETDDLAVIENDEPQRPMDDLVDLSEEGGSGGQQQILAKEQSSLPTSESEMSSLTSMESSDFEPEEHFKPEKNEPVLTPVEPVPEPQQAQASKWATLPPREPSTHIRQPPERYGDRTTTEEIDAAANETIGTAFVTYAREPRTVHEALQSPNSKQWEKAIQVEYKQLKRTGTFQWVKSIPSGQKAVHSKIVLKEKHDGDGNIVKLKARIVAKGFDQVPGQDYELTFASMAKFTTLHTLLSIVAHEDWELHQVDVVGAYLQGDLDEEIYMEVPEGVKEKGKEGWYWKLTKALYGLKQAGRQWKKKLDEIMGKLSLEKSQADDCLYIHHEDGIVALLVLAYVDDMAVAGKNLAHVREFKKNIARHVEITDLGELHYILGIQIKHDRTACTISLNQTTYIRDVLERFGMENSNPVSMPLNTKECLSAAQSPQTTEEKKAYLEYAGGLVYIQIVGSIIYVTQTRPDVLHAVGVLLQFSANPGKTHLESLKRVLRYLKGTAHYTLILGRQGMNSVDLVGWTDSDWAQDPDTRRSIGGFVFDVAGSKVAWSSKKQPTVALSTVESEYMAASNATKEAIWLRVLLEEMGFKQISATTIHVDNQGCIALAHNPVNHSRTKHIDIRHHFIRERVASKEVNLRYVSTKDMLADMFTKQLPR</sequence>
<keyword evidence="15" id="KW-0229">DNA integration</keyword>
<evidence type="ECO:0000256" key="6">
    <source>
        <dbReference type="ARBA" id="ARBA00022722"/>
    </source>
</evidence>
<dbReference type="OrthoDB" id="3247474at2759"/>
<accession>A0A0C3DBP3</accession>
<keyword evidence="13" id="KW-0460">Magnesium</keyword>
<dbReference type="Pfam" id="PF13976">
    <property type="entry name" value="gag_pre-integrs"/>
    <property type="match status" value="1"/>
</dbReference>
<dbReference type="PANTHER" id="PTHR42648:SF11">
    <property type="entry name" value="TRANSPOSON TY4-P GAG-POL POLYPROTEIN"/>
    <property type="match status" value="1"/>
</dbReference>
<keyword evidence="17" id="KW-0808">Transferase</keyword>
<proteinExistence type="predicted"/>
<keyword evidence="26" id="KW-1185">Reference proteome</keyword>
<evidence type="ECO:0000256" key="12">
    <source>
        <dbReference type="ARBA" id="ARBA00022840"/>
    </source>
</evidence>
<dbReference type="Proteomes" id="UP000053989">
    <property type="component" value="Unassembled WGS sequence"/>
</dbReference>
<dbReference type="GO" id="GO:0006508">
    <property type="term" value="P:proteolysis"/>
    <property type="evidence" value="ECO:0007669"/>
    <property type="project" value="UniProtKB-KW"/>
</dbReference>
<evidence type="ECO:0000256" key="4">
    <source>
        <dbReference type="ARBA" id="ARBA00022670"/>
    </source>
</evidence>
<keyword evidence="2" id="KW-0815">Transposition</keyword>
<dbReference type="InterPro" id="IPR039537">
    <property type="entry name" value="Retrotran_Ty1/copia-like"/>
</dbReference>
<evidence type="ECO:0000259" key="24">
    <source>
        <dbReference type="PROSITE" id="PS50994"/>
    </source>
</evidence>
<reference evidence="25 26" key="1">
    <citation type="submission" date="2014-04" db="EMBL/GenBank/DDBJ databases">
        <authorList>
            <consortium name="DOE Joint Genome Institute"/>
            <person name="Kuo A."/>
            <person name="Kohler A."/>
            <person name="Nagy L.G."/>
            <person name="Floudas D."/>
            <person name="Copeland A."/>
            <person name="Barry K.W."/>
            <person name="Cichocki N."/>
            <person name="Veneault-Fourrey C."/>
            <person name="LaButti K."/>
            <person name="Lindquist E.A."/>
            <person name="Lipzen A."/>
            <person name="Lundell T."/>
            <person name="Morin E."/>
            <person name="Murat C."/>
            <person name="Sun H."/>
            <person name="Tunlid A."/>
            <person name="Henrissat B."/>
            <person name="Grigoriev I.V."/>
            <person name="Hibbett D.S."/>
            <person name="Martin F."/>
            <person name="Nordberg H.P."/>
            <person name="Cantor M.N."/>
            <person name="Hua S.X."/>
        </authorList>
    </citation>
    <scope>NUCLEOTIDE SEQUENCE [LARGE SCALE GENOMIC DNA]</scope>
    <source>
        <strain evidence="25 26">Foug A</strain>
    </source>
</reference>
<dbReference type="GO" id="GO:0015074">
    <property type="term" value="P:DNA integration"/>
    <property type="evidence" value="ECO:0007669"/>
    <property type="project" value="UniProtKB-KW"/>
</dbReference>
<dbReference type="STRING" id="1036808.A0A0C3DBP3"/>
<evidence type="ECO:0000256" key="1">
    <source>
        <dbReference type="ARBA" id="ARBA00002180"/>
    </source>
</evidence>
<dbReference type="PROSITE" id="PS50994">
    <property type="entry name" value="INTEGRASE"/>
    <property type="match status" value="1"/>
</dbReference>
<feature type="non-terminal residue" evidence="25">
    <location>
        <position position="1057"/>
    </location>
</feature>
<evidence type="ECO:0000256" key="11">
    <source>
        <dbReference type="ARBA" id="ARBA00022801"/>
    </source>
</evidence>
<keyword evidence="16" id="KW-0695">RNA-directed DNA polymerase</keyword>
<dbReference type="InterPro" id="IPR054722">
    <property type="entry name" value="PolX-like_BBD"/>
</dbReference>
<feature type="compositionally biased region" description="Basic and acidic residues" evidence="23">
    <location>
        <begin position="508"/>
        <end position="522"/>
    </location>
</feature>
<gene>
    <name evidence="25" type="ORF">SCLCIDRAFT_72887</name>
</gene>
<keyword evidence="9" id="KW-0064">Aspartyl protease</keyword>
<evidence type="ECO:0000256" key="2">
    <source>
        <dbReference type="ARBA" id="ARBA00022578"/>
    </source>
</evidence>
<feature type="compositionally biased region" description="Low complexity" evidence="23">
    <location>
        <begin position="448"/>
        <end position="465"/>
    </location>
</feature>
<comment type="catalytic activity">
    <reaction evidence="22">
        <text>DNA(n) + a 2'-deoxyribonucleoside 5'-triphosphate = DNA(n+1) + diphosphate</text>
        <dbReference type="Rhea" id="RHEA:22508"/>
        <dbReference type="Rhea" id="RHEA-COMP:17339"/>
        <dbReference type="Rhea" id="RHEA-COMP:17340"/>
        <dbReference type="ChEBI" id="CHEBI:33019"/>
        <dbReference type="ChEBI" id="CHEBI:61560"/>
        <dbReference type="ChEBI" id="CHEBI:173112"/>
        <dbReference type="EC" id="2.7.7.7"/>
    </reaction>
</comment>
<evidence type="ECO:0000256" key="8">
    <source>
        <dbReference type="ARBA" id="ARBA00022741"/>
    </source>
</evidence>
<evidence type="ECO:0000256" key="5">
    <source>
        <dbReference type="ARBA" id="ARBA00022695"/>
    </source>
</evidence>
<dbReference type="GO" id="GO:0003964">
    <property type="term" value="F:RNA-directed DNA polymerase activity"/>
    <property type="evidence" value="ECO:0007669"/>
    <property type="project" value="UniProtKB-KW"/>
</dbReference>
<feature type="non-terminal residue" evidence="25">
    <location>
        <position position="1"/>
    </location>
</feature>
<dbReference type="SUPFAM" id="SSF56672">
    <property type="entry name" value="DNA/RNA polymerases"/>
    <property type="match status" value="1"/>
</dbReference>
<dbReference type="InterPro" id="IPR043502">
    <property type="entry name" value="DNA/RNA_pol_sf"/>
</dbReference>
<dbReference type="InterPro" id="IPR012337">
    <property type="entry name" value="RNaseH-like_sf"/>
</dbReference>
<evidence type="ECO:0000256" key="19">
    <source>
        <dbReference type="ARBA" id="ARBA00023172"/>
    </source>
</evidence>
<evidence type="ECO:0000256" key="21">
    <source>
        <dbReference type="ARBA" id="ARBA00048173"/>
    </source>
</evidence>
<dbReference type="InterPro" id="IPR025724">
    <property type="entry name" value="GAG-pre-integrase_dom"/>
</dbReference>
<dbReference type="PANTHER" id="PTHR42648">
    <property type="entry name" value="TRANSPOSASE, PUTATIVE-RELATED"/>
    <property type="match status" value="1"/>
</dbReference>
<dbReference type="InterPro" id="IPR036397">
    <property type="entry name" value="RNaseH_sf"/>
</dbReference>
<evidence type="ECO:0000313" key="25">
    <source>
        <dbReference type="EMBL" id="KIM58110.1"/>
    </source>
</evidence>
<dbReference type="SUPFAM" id="SSF53098">
    <property type="entry name" value="Ribonuclease H-like"/>
    <property type="match status" value="1"/>
</dbReference>
<evidence type="ECO:0000256" key="7">
    <source>
        <dbReference type="ARBA" id="ARBA00022723"/>
    </source>
</evidence>
<keyword evidence="6" id="KW-0540">Nuclease</keyword>
<dbReference type="EMBL" id="KN822090">
    <property type="protein sequence ID" value="KIM58110.1"/>
    <property type="molecule type" value="Genomic_DNA"/>
</dbReference>
<keyword evidence="8" id="KW-0547">Nucleotide-binding</keyword>
<keyword evidence="20" id="KW-0511">Multifunctional enzyme</keyword>
<dbReference type="InParanoid" id="A0A0C3DBP3"/>
<dbReference type="Pfam" id="PF07727">
    <property type="entry name" value="RVT_2"/>
    <property type="match status" value="1"/>
</dbReference>
<dbReference type="Pfam" id="PF22936">
    <property type="entry name" value="Pol_BBD"/>
    <property type="match status" value="1"/>
</dbReference>
<feature type="region of interest" description="Disordered" evidence="23">
    <location>
        <begin position="410"/>
        <end position="522"/>
    </location>
</feature>
<evidence type="ECO:0000256" key="10">
    <source>
        <dbReference type="ARBA" id="ARBA00022759"/>
    </source>
</evidence>
<evidence type="ECO:0000256" key="13">
    <source>
        <dbReference type="ARBA" id="ARBA00022842"/>
    </source>
</evidence>
<dbReference type="GO" id="GO:0004190">
    <property type="term" value="F:aspartic-type endopeptidase activity"/>
    <property type="evidence" value="ECO:0007669"/>
    <property type="project" value="UniProtKB-KW"/>
</dbReference>
<dbReference type="GO" id="GO:0032196">
    <property type="term" value="P:transposition"/>
    <property type="evidence" value="ECO:0007669"/>
    <property type="project" value="UniProtKB-KW"/>
</dbReference>
<evidence type="ECO:0000256" key="20">
    <source>
        <dbReference type="ARBA" id="ARBA00023268"/>
    </source>
</evidence>
<feature type="compositionally biased region" description="Basic and acidic residues" evidence="23">
    <location>
        <begin position="471"/>
        <end position="480"/>
    </location>
</feature>
<dbReference type="GO" id="GO:0004519">
    <property type="term" value="F:endonuclease activity"/>
    <property type="evidence" value="ECO:0007669"/>
    <property type="project" value="UniProtKB-KW"/>
</dbReference>
<keyword evidence="14" id="KW-0694">RNA-binding</keyword>
<dbReference type="Gene3D" id="3.30.420.10">
    <property type="entry name" value="Ribonuclease H-like superfamily/Ribonuclease H"/>
    <property type="match status" value="1"/>
</dbReference>
<feature type="domain" description="Integrase catalytic" evidence="24">
    <location>
        <begin position="181"/>
        <end position="356"/>
    </location>
</feature>
<keyword evidence="11" id="KW-0378">Hydrolase</keyword>
<dbReference type="GO" id="GO:0005634">
    <property type="term" value="C:nucleus"/>
    <property type="evidence" value="ECO:0007669"/>
    <property type="project" value="UniProtKB-ARBA"/>
</dbReference>
<evidence type="ECO:0000256" key="17">
    <source>
        <dbReference type="ARBA" id="ARBA00022932"/>
    </source>
</evidence>